<organism evidence="1 2">
    <name type="scientific">Flavobacterium indicum (strain DSM 17447 / CIP 109464 / GPTSA100-9)</name>
    <dbReference type="NCBI Taxonomy" id="1094466"/>
    <lineage>
        <taxon>Bacteria</taxon>
        <taxon>Pseudomonadati</taxon>
        <taxon>Bacteroidota</taxon>
        <taxon>Flavobacteriia</taxon>
        <taxon>Flavobacteriales</taxon>
        <taxon>Flavobacteriaceae</taxon>
        <taxon>Flavobacterium</taxon>
    </lineage>
</organism>
<dbReference type="OrthoDB" id="9803040at2"/>
<dbReference type="KEGG" id="fin:KQS_00220"/>
<evidence type="ECO:0000313" key="2">
    <source>
        <dbReference type="Proteomes" id="UP000007599"/>
    </source>
</evidence>
<sequence length="168" mass="19398">MDEIVNKVANSKLMVFDLEDYYPEENHVTSIDISQWLFGGFVLKESEFRDHLKNTDWSVYQDKYVALFCSEDAILPAWAFTLVTVHLVPYALKVVQGSKENAIIEWYQDVLNKLDYTDYFDKPLILKGCAKKQVPQEVYTIAIQKLIKVAKSVMFGEACSAVPLYKRK</sequence>
<dbReference type="STRING" id="1094466.KQS_00220"/>
<dbReference type="RefSeq" id="WP_014387201.1">
    <property type="nucleotide sequence ID" value="NC_017025.1"/>
</dbReference>
<dbReference type="Pfam" id="PF10652">
    <property type="entry name" value="DUF2480"/>
    <property type="match status" value="1"/>
</dbReference>
<accession>H8XNE0</accession>
<reference evidence="1 2" key="1">
    <citation type="journal article" date="2012" name="J. Bacteriol.">
        <title>Complete Genome Sequence of Flavobacterium indicum GPSTA100-9T, Isolated from Warm Spring Water.</title>
        <authorList>
            <person name="Barbier P."/>
            <person name="Houel A."/>
            <person name="Loux V."/>
            <person name="Poulain J."/>
            <person name="Bernardet J.F."/>
            <person name="Touchon M."/>
            <person name="Duchaud E."/>
        </authorList>
    </citation>
    <scope>NUCLEOTIDE SEQUENCE [LARGE SCALE GENOMIC DNA]</scope>
    <source>
        <strain evidence="2">DSM 17447 / CIP 109464 / GPTSA100-9</strain>
    </source>
</reference>
<dbReference type="EMBL" id="HE774682">
    <property type="protein sequence ID" value="CCG52057.1"/>
    <property type="molecule type" value="Genomic_DNA"/>
</dbReference>
<name>H8XNE0_FLAIG</name>
<keyword evidence="2" id="KW-1185">Reference proteome</keyword>
<evidence type="ECO:0008006" key="3">
    <source>
        <dbReference type="Google" id="ProtNLM"/>
    </source>
</evidence>
<dbReference type="Proteomes" id="UP000007599">
    <property type="component" value="Chromosome I"/>
</dbReference>
<dbReference type="AlphaFoldDB" id="H8XNE0"/>
<dbReference type="PATRIC" id="fig|1094466.5.peg.44"/>
<evidence type="ECO:0000313" key="1">
    <source>
        <dbReference type="EMBL" id="CCG52057.1"/>
    </source>
</evidence>
<dbReference type="InterPro" id="IPR018914">
    <property type="entry name" value="DUF2480"/>
</dbReference>
<proteinExistence type="predicted"/>
<dbReference type="eggNOG" id="ENOG502ZBK6">
    <property type="taxonomic scope" value="Bacteria"/>
</dbReference>
<reference evidence="2" key="2">
    <citation type="submission" date="2012-03" db="EMBL/GenBank/DDBJ databases">
        <title>Complete genome sequence of Flavobacterium indicum GPTSA100-9T, isolated from warm spring water.</title>
        <authorList>
            <person name="Barbier P."/>
            <person name="Houel A."/>
            <person name="Loux V."/>
            <person name="Poulain J."/>
            <person name="Bernardet J.-F."/>
            <person name="Touchon M."/>
            <person name="Duchaud E."/>
        </authorList>
    </citation>
    <scope>NUCLEOTIDE SEQUENCE [LARGE SCALE GENOMIC DNA]</scope>
    <source>
        <strain evidence="2">DSM 17447 / CIP 109464 / GPTSA100-9</strain>
    </source>
</reference>
<dbReference type="HOGENOM" id="CLU_1575646_0_0_10"/>
<gene>
    <name evidence="1" type="ordered locus">KQS_00220</name>
</gene>
<protein>
    <recommendedName>
        <fullName evidence="3">DUF2480 family protein</fullName>
    </recommendedName>
</protein>